<evidence type="ECO:0000256" key="3">
    <source>
        <dbReference type="ARBA" id="ARBA00022553"/>
    </source>
</evidence>
<keyword evidence="8" id="KW-0902">Two-component regulatory system</keyword>
<keyword evidence="5" id="KW-0547">Nucleotide-binding</keyword>
<protein>
    <recommendedName>
        <fullName evidence="2">histidine kinase</fullName>
        <ecNumber evidence="2">2.7.13.3</ecNumber>
    </recommendedName>
</protein>
<dbReference type="Proteomes" id="UP000885750">
    <property type="component" value="Unassembled WGS sequence"/>
</dbReference>
<keyword evidence="6 11" id="KW-0418">Kinase</keyword>
<dbReference type="EMBL" id="DRMS01000322">
    <property type="protein sequence ID" value="HFC92861.1"/>
    <property type="molecule type" value="Genomic_DNA"/>
</dbReference>
<dbReference type="GO" id="GO:0016020">
    <property type="term" value="C:membrane"/>
    <property type="evidence" value="ECO:0007669"/>
    <property type="project" value="InterPro"/>
</dbReference>
<dbReference type="Gene3D" id="3.30.565.10">
    <property type="entry name" value="Histidine kinase-like ATPase, C-terminal domain"/>
    <property type="match status" value="1"/>
</dbReference>
<dbReference type="InterPro" id="IPR029016">
    <property type="entry name" value="GAF-like_dom_sf"/>
</dbReference>
<evidence type="ECO:0000256" key="6">
    <source>
        <dbReference type="ARBA" id="ARBA00022777"/>
    </source>
</evidence>
<evidence type="ECO:0000259" key="10">
    <source>
        <dbReference type="PROSITE" id="PS50109"/>
    </source>
</evidence>
<dbReference type="GO" id="GO:0046983">
    <property type="term" value="F:protein dimerization activity"/>
    <property type="evidence" value="ECO:0007669"/>
    <property type="project" value="InterPro"/>
</dbReference>
<dbReference type="InterPro" id="IPR005467">
    <property type="entry name" value="His_kinase_dom"/>
</dbReference>
<dbReference type="AlphaFoldDB" id="A0A7V2T3X1"/>
<dbReference type="InterPro" id="IPR003594">
    <property type="entry name" value="HATPase_dom"/>
</dbReference>
<dbReference type="CDD" id="cd16917">
    <property type="entry name" value="HATPase_UhpB-NarQ-NarX-like"/>
    <property type="match status" value="1"/>
</dbReference>
<dbReference type="InterPro" id="IPR011712">
    <property type="entry name" value="Sig_transdc_His_kin_sub3_dim/P"/>
</dbReference>
<dbReference type="SUPFAM" id="SSF55874">
    <property type="entry name" value="ATPase domain of HSP90 chaperone/DNA topoisomerase II/histidine kinase"/>
    <property type="match status" value="1"/>
</dbReference>
<dbReference type="Pfam" id="PF02518">
    <property type="entry name" value="HATPase_c"/>
    <property type="match status" value="1"/>
</dbReference>
<gene>
    <name evidence="11" type="ORF">ENJ51_08625</name>
</gene>
<evidence type="ECO:0000256" key="5">
    <source>
        <dbReference type="ARBA" id="ARBA00022741"/>
    </source>
</evidence>
<sequence length="581" mass="65920">MPSVPLKAVLETLPSWKNKGKNLSGNIAKWKTENAEVLAESSRGTSLPWLASIVLASLVFVFLVIGFVYFWSVDIGMQTNWFVPLMTVLWLFAGAGLLFLLLLLYWIWREFNRFGKDLSEWADNLLKGELSSRMQLYSTRCPSLSIRNHINCISDDYEALARVQQKRLLRQTEYIKQKKHYLSVLYEVASCINQSQNLEDLLQQFLYTLTGVVKAEAATVRLLDNNDQMRLVASIGLSDEVIAKEDVLPQPDCLCGKAAVDGNIQVRADVRMCGKLIGETFFDTDNIEMLAIPLQYRGKTLGVYNLFVRREDHREMEGEHELLISIGQHLGMAIEKASVEDDARLLSIIKERTRMAHELHDSLAQTLAILRYKIRLFDDTMNAGDESAIWEELEGLENSIDDAYLELRSLITHFRAPVDGKGVVRSVERVIERFRRDTKLEVFFYHNWELGDLSRDTEIEVVRIVQESLVNIRKHSQAETVRVLMRSSEEGECSVLIEDDGIGITDDSHQPDEAAGEHLGLSIIQERAARINGEIHFESGDGEGTLVQLAFQVTEQAATLNTPISRVFNDDKIITTQDNIL</sequence>
<dbReference type="Gene3D" id="3.30.450.40">
    <property type="match status" value="1"/>
</dbReference>
<accession>A0A7V2T3X1</accession>
<feature type="transmembrane region" description="Helical" evidence="9">
    <location>
        <begin position="49"/>
        <end position="70"/>
    </location>
</feature>
<name>A0A7V2T3X1_LEUMU</name>
<evidence type="ECO:0000313" key="11">
    <source>
        <dbReference type="EMBL" id="HFC92861.1"/>
    </source>
</evidence>
<dbReference type="InterPro" id="IPR003018">
    <property type="entry name" value="GAF"/>
</dbReference>
<keyword evidence="7" id="KW-0067">ATP-binding</keyword>
<dbReference type="GO" id="GO:0005524">
    <property type="term" value="F:ATP binding"/>
    <property type="evidence" value="ECO:0007669"/>
    <property type="project" value="UniProtKB-KW"/>
</dbReference>
<organism evidence="11">
    <name type="scientific">Leucothrix mucor</name>
    <dbReference type="NCBI Taxonomy" id="45248"/>
    <lineage>
        <taxon>Bacteria</taxon>
        <taxon>Pseudomonadati</taxon>
        <taxon>Pseudomonadota</taxon>
        <taxon>Gammaproteobacteria</taxon>
        <taxon>Thiotrichales</taxon>
        <taxon>Thiotrichaceae</taxon>
        <taxon>Leucothrix</taxon>
    </lineage>
</organism>
<evidence type="ECO:0000256" key="8">
    <source>
        <dbReference type="ARBA" id="ARBA00023012"/>
    </source>
</evidence>
<keyword evidence="9" id="KW-1133">Transmembrane helix</keyword>
<comment type="caution">
    <text evidence="11">The sequence shown here is derived from an EMBL/GenBank/DDBJ whole genome shotgun (WGS) entry which is preliminary data.</text>
</comment>
<evidence type="ECO:0000256" key="4">
    <source>
        <dbReference type="ARBA" id="ARBA00022679"/>
    </source>
</evidence>
<proteinExistence type="predicted"/>
<keyword evidence="3" id="KW-0597">Phosphoprotein</keyword>
<evidence type="ECO:0000256" key="2">
    <source>
        <dbReference type="ARBA" id="ARBA00012438"/>
    </source>
</evidence>
<keyword evidence="9" id="KW-0472">Membrane</keyword>
<dbReference type="InterPro" id="IPR036890">
    <property type="entry name" value="HATPase_C_sf"/>
</dbReference>
<dbReference type="GO" id="GO:0000155">
    <property type="term" value="F:phosphorelay sensor kinase activity"/>
    <property type="evidence" value="ECO:0007669"/>
    <property type="project" value="InterPro"/>
</dbReference>
<evidence type="ECO:0000256" key="1">
    <source>
        <dbReference type="ARBA" id="ARBA00000085"/>
    </source>
</evidence>
<dbReference type="EC" id="2.7.13.3" evidence="2"/>
<evidence type="ECO:0000256" key="9">
    <source>
        <dbReference type="SAM" id="Phobius"/>
    </source>
</evidence>
<dbReference type="InterPro" id="IPR050482">
    <property type="entry name" value="Sensor_HK_TwoCompSys"/>
</dbReference>
<dbReference type="Pfam" id="PF07730">
    <property type="entry name" value="HisKA_3"/>
    <property type="match status" value="1"/>
</dbReference>
<reference evidence="11" key="1">
    <citation type="journal article" date="2020" name="mSystems">
        <title>Genome- and Community-Level Interaction Insights into Carbon Utilization and Element Cycling Functions of Hydrothermarchaeota in Hydrothermal Sediment.</title>
        <authorList>
            <person name="Zhou Z."/>
            <person name="Liu Y."/>
            <person name="Xu W."/>
            <person name="Pan J."/>
            <person name="Luo Z.H."/>
            <person name="Li M."/>
        </authorList>
    </citation>
    <scope>NUCLEOTIDE SEQUENCE [LARGE SCALE GENOMIC DNA]</scope>
    <source>
        <strain evidence="11">HyVt-493</strain>
    </source>
</reference>
<feature type="transmembrane region" description="Helical" evidence="9">
    <location>
        <begin position="82"/>
        <end position="108"/>
    </location>
</feature>
<comment type="catalytic activity">
    <reaction evidence="1">
        <text>ATP + protein L-histidine = ADP + protein N-phospho-L-histidine.</text>
        <dbReference type="EC" id="2.7.13.3"/>
    </reaction>
</comment>
<dbReference type="SMART" id="SM00387">
    <property type="entry name" value="HATPase_c"/>
    <property type="match status" value="1"/>
</dbReference>
<dbReference type="PANTHER" id="PTHR24421">
    <property type="entry name" value="NITRATE/NITRITE SENSOR PROTEIN NARX-RELATED"/>
    <property type="match status" value="1"/>
</dbReference>
<dbReference type="Pfam" id="PF13185">
    <property type="entry name" value="GAF_2"/>
    <property type="match status" value="1"/>
</dbReference>
<keyword evidence="4" id="KW-0808">Transferase</keyword>
<dbReference type="SUPFAM" id="SSF55781">
    <property type="entry name" value="GAF domain-like"/>
    <property type="match status" value="1"/>
</dbReference>
<feature type="domain" description="Histidine kinase" evidence="10">
    <location>
        <begin position="354"/>
        <end position="555"/>
    </location>
</feature>
<keyword evidence="9" id="KW-0812">Transmembrane</keyword>
<dbReference type="Gene3D" id="1.20.5.1930">
    <property type="match status" value="1"/>
</dbReference>
<dbReference type="PROSITE" id="PS50109">
    <property type="entry name" value="HIS_KIN"/>
    <property type="match status" value="1"/>
</dbReference>
<evidence type="ECO:0000256" key="7">
    <source>
        <dbReference type="ARBA" id="ARBA00022840"/>
    </source>
</evidence>
<dbReference type="PANTHER" id="PTHR24421:SF10">
    <property type="entry name" value="NITRATE_NITRITE SENSOR PROTEIN NARQ"/>
    <property type="match status" value="1"/>
</dbReference>